<keyword evidence="4 6" id="KW-0378">Hydrolase</keyword>
<reference evidence="10 11" key="1">
    <citation type="submission" date="2018-10" db="EMBL/GenBank/DDBJ databases">
        <title>A collection Staphylococci species genome sequencing.</title>
        <authorList>
            <person name="Cole K."/>
        </authorList>
    </citation>
    <scope>NUCLEOTIDE SEQUENCE [LARGE SCALE GENOMIC DNA]</scope>
    <source>
        <strain evidence="11">NCTC 12218</strain>
    </source>
</reference>
<dbReference type="InterPro" id="IPR006102">
    <property type="entry name" value="Ig-like_GH2"/>
</dbReference>
<comment type="similarity">
    <text evidence="1 6">Belongs to the glycosyl hydrolase 2 family.</text>
</comment>
<evidence type="ECO:0000256" key="6">
    <source>
        <dbReference type="RuleBase" id="RU361154"/>
    </source>
</evidence>
<comment type="caution">
    <text evidence="10">The sequence shown here is derived from an EMBL/GenBank/DDBJ whole genome shotgun (WGS) entry which is preliminary data.</text>
</comment>
<dbReference type="Pfam" id="PF00703">
    <property type="entry name" value="Glyco_hydro_2"/>
    <property type="match status" value="1"/>
</dbReference>
<keyword evidence="5 6" id="KW-0326">Glycosidase</keyword>
<dbReference type="InterPro" id="IPR036156">
    <property type="entry name" value="Beta-gal/glucu_dom_sf"/>
</dbReference>
<dbReference type="Proteomes" id="UP000274792">
    <property type="component" value="Unassembled WGS sequence"/>
</dbReference>
<dbReference type="Pfam" id="PF02836">
    <property type="entry name" value="Glyco_hydro_2_C"/>
    <property type="match status" value="1"/>
</dbReference>
<evidence type="ECO:0000259" key="7">
    <source>
        <dbReference type="Pfam" id="PF00703"/>
    </source>
</evidence>
<dbReference type="InterPro" id="IPR008979">
    <property type="entry name" value="Galactose-bd-like_sf"/>
</dbReference>
<evidence type="ECO:0000256" key="5">
    <source>
        <dbReference type="ARBA" id="ARBA00023295"/>
    </source>
</evidence>
<dbReference type="InterPro" id="IPR006104">
    <property type="entry name" value="Glyco_hydro_2_N"/>
</dbReference>
<dbReference type="PANTHER" id="PTHR10066">
    <property type="entry name" value="BETA-GLUCURONIDASE"/>
    <property type="match status" value="1"/>
</dbReference>
<proteinExistence type="inferred from homology"/>
<name>A0AAJ4SLQ0_MAMSC</name>
<dbReference type="PRINTS" id="PR00132">
    <property type="entry name" value="GLHYDRLASE2"/>
</dbReference>
<dbReference type="InterPro" id="IPR006101">
    <property type="entry name" value="Glyco_hydro_2"/>
</dbReference>
<dbReference type="GO" id="GO:0005975">
    <property type="term" value="P:carbohydrate metabolic process"/>
    <property type="evidence" value="ECO:0007669"/>
    <property type="project" value="InterPro"/>
</dbReference>
<evidence type="ECO:0000313" key="10">
    <source>
        <dbReference type="EMBL" id="RTX75306.1"/>
    </source>
</evidence>
<feature type="domain" description="Glycoside hydrolase family 2 catalytic" evidence="8">
    <location>
        <begin position="276"/>
        <end position="590"/>
    </location>
</feature>
<dbReference type="SUPFAM" id="SSF49303">
    <property type="entry name" value="beta-Galactosidase/glucuronidase domain"/>
    <property type="match status" value="1"/>
</dbReference>
<accession>A0AAJ4SLQ0</accession>
<dbReference type="Gene3D" id="3.20.20.80">
    <property type="entry name" value="Glycosidases"/>
    <property type="match status" value="1"/>
</dbReference>
<dbReference type="FunFam" id="2.60.40.10:FF:001198">
    <property type="entry name" value="Beta-glucuronidase UidA"/>
    <property type="match status" value="1"/>
</dbReference>
<dbReference type="GO" id="GO:0004566">
    <property type="term" value="F:beta-glucuronidase activity"/>
    <property type="evidence" value="ECO:0007669"/>
    <property type="project" value="UniProtKB-EC"/>
</dbReference>
<dbReference type="GO" id="GO:0030246">
    <property type="term" value="F:carbohydrate binding"/>
    <property type="evidence" value="ECO:0007669"/>
    <property type="project" value="TreeGrafter"/>
</dbReference>
<evidence type="ECO:0000256" key="2">
    <source>
        <dbReference type="ARBA" id="ARBA00012761"/>
    </source>
</evidence>
<feature type="domain" description="Glycosyl hydrolases family 2 sugar binding" evidence="9">
    <location>
        <begin position="15"/>
        <end position="180"/>
    </location>
</feature>
<dbReference type="InterPro" id="IPR017853">
    <property type="entry name" value="GH"/>
</dbReference>
<dbReference type="NCBIfam" id="NF007538">
    <property type="entry name" value="PRK10150.1"/>
    <property type="match status" value="1"/>
</dbReference>
<evidence type="ECO:0000313" key="11">
    <source>
        <dbReference type="Proteomes" id="UP000274792"/>
    </source>
</evidence>
<dbReference type="Gene3D" id="2.60.40.10">
    <property type="entry name" value="Immunoglobulins"/>
    <property type="match status" value="1"/>
</dbReference>
<evidence type="ECO:0000256" key="1">
    <source>
        <dbReference type="ARBA" id="ARBA00007401"/>
    </source>
</evidence>
<dbReference type="SUPFAM" id="SSF49785">
    <property type="entry name" value="Galactose-binding domain-like"/>
    <property type="match status" value="1"/>
</dbReference>
<protein>
    <recommendedName>
        <fullName evidence="3">Beta-glucuronidase</fullName>
        <ecNumber evidence="2">3.2.1.31</ecNumber>
    </recommendedName>
</protein>
<dbReference type="PANTHER" id="PTHR10066:SF67">
    <property type="entry name" value="BETA-GLUCURONIDASE"/>
    <property type="match status" value="1"/>
</dbReference>
<dbReference type="AlphaFoldDB" id="A0AAJ4SLQ0"/>
<dbReference type="Gene3D" id="2.60.120.260">
    <property type="entry name" value="Galactose-binding domain-like"/>
    <property type="match status" value="1"/>
</dbReference>
<feature type="domain" description="Glycoside hydrolase family 2 immunoglobulin-like beta-sandwich" evidence="7">
    <location>
        <begin position="184"/>
        <end position="274"/>
    </location>
</feature>
<evidence type="ECO:0000259" key="8">
    <source>
        <dbReference type="Pfam" id="PF02836"/>
    </source>
</evidence>
<dbReference type="InterPro" id="IPR023230">
    <property type="entry name" value="Glyco_hydro_2_CS"/>
</dbReference>
<dbReference type="SUPFAM" id="SSF51445">
    <property type="entry name" value="(Trans)glycosidases"/>
    <property type="match status" value="1"/>
</dbReference>
<dbReference type="FunFam" id="3.20.20.80:FF:000080">
    <property type="entry name" value="Beta-glucuronidase UidA"/>
    <property type="match status" value="1"/>
</dbReference>
<dbReference type="Pfam" id="PF02837">
    <property type="entry name" value="Glyco_hydro_2_N"/>
    <property type="match status" value="1"/>
</dbReference>
<evidence type="ECO:0000256" key="3">
    <source>
        <dbReference type="ARBA" id="ARBA00016205"/>
    </source>
</evidence>
<dbReference type="PROSITE" id="PS00719">
    <property type="entry name" value="GLYCOSYL_HYDROL_F2_1"/>
    <property type="match status" value="1"/>
</dbReference>
<dbReference type="EC" id="3.2.1.31" evidence="2"/>
<evidence type="ECO:0000256" key="4">
    <source>
        <dbReference type="ARBA" id="ARBA00022801"/>
    </source>
</evidence>
<dbReference type="EMBL" id="RXWV01000005">
    <property type="protein sequence ID" value="RTX75306.1"/>
    <property type="molecule type" value="Genomic_DNA"/>
</dbReference>
<dbReference type="RefSeq" id="WP_126476380.1">
    <property type="nucleotide sequence ID" value="NZ_RXWV01000005.1"/>
</dbReference>
<dbReference type="InterPro" id="IPR013783">
    <property type="entry name" value="Ig-like_fold"/>
</dbReference>
<dbReference type="GO" id="GO:0019391">
    <property type="term" value="P:glucuronoside catabolic process"/>
    <property type="evidence" value="ECO:0007669"/>
    <property type="project" value="TreeGrafter"/>
</dbReference>
<evidence type="ECO:0000259" key="9">
    <source>
        <dbReference type="Pfam" id="PF02837"/>
    </source>
</evidence>
<dbReference type="InterPro" id="IPR006103">
    <property type="entry name" value="Glyco_hydro_2_cat"/>
</dbReference>
<sequence length="598" mass="68107">MLYPIMTETRNVIDLSGIWSFKLIEYKGEYDVTTEIDTDLQMAVPGSYNDQGVVSSIRNHVGKVVYETTFTIPNVLQQERQVLRFGSATHEAEVFVNGQKVVSHRGGFLPFEVEINDVVQKGKNRLTVIVNNILDDSTLPVGNFKEVKDSKGNIKAVNEPNFDFFNYAGLHRPVKIYTTPKEHYIEDIVIVPHVDGQNAQVEYTVKASGNQSIQVDIVDQEGHIVASENGAESTVEIENVHLWQPGDGYQYTLAVSIKADDEVIDYYEEPFGVRSIEVKNGQFLINGEPFYFKGFGKHEDTYYHGRGLNEVSNIQDLNLMKWIGANSFRTSHYPYSEEMMRLADEQGVVVIDETTAVGVHLNFSAALDGSQNTDTWKKIRTKEDHEQVIKELIARDKNLACVVMWSIANEPDSASLGAKEYFEPLVNLAKELDPQNRPCTIVTLLNSLPDVCQVQDLVDVLCLNRYYGWYVQSGDLEAAKEALRQELDGWLEKQPDKPIMFTEYGADTVVGLHAIDDIMFTEEYQVKYYEANHEIIDQCLNFVGEQVWNFADFETSNGVIRVQGNRKGIFTRERRPKAVAHYFRKRWNNIPDFGYKKK</sequence>
<organism evidence="10 11">
    <name type="scientific">Mammaliicoccus sciuri</name>
    <name type="common">Staphylococcus sciuri</name>
    <dbReference type="NCBI Taxonomy" id="1296"/>
    <lineage>
        <taxon>Bacteria</taxon>
        <taxon>Bacillati</taxon>
        <taxon>Bacillota</taxon>
        <taxon>Bacilli</taxon>
        <taxon>Bacillales</taxon>
        <taxon>Staphylococcaceae</taxon>
        <taxon>Mammaliicoccus</taxon>
    </lineage>
</organism>
<gene>
    <name evidence="10" type="ORF">CD117_00850</name>
</gene>